<dbReference type="RefSeq" id="WP_062558880.1">
    <property type="nucleotide sequence ID" value="NZ_CP013341.1"/>
</dbReference>
<evidence type="ECO:0000313" key="7">
    <source>
        <dbReference type="Proteomes" id="UP000182882"/>
    </source>
</evidence>
<evidence type="ECO:0000313" key="5">
    <source>
        <dbReference type="EMBL" id="SOD15781.1"/>
    </source>
</evidence>
<protein>
    <recommendedName>
        <fullName evidence="10">Cell division protein ZapB</fullName>
    </recommendedName>
</protein>
<dbReference type="EMBL" id="FNLN01000034">
    <property type="protein sequence ID" value="SDU20604.1"/>
    <property type="molecule type" value="Genomic_DNA"/>
</dbReference>
<reference evidence="7" key="2">
    <citation type="submission" date="2016-10" db="EMBL/GenBank/DDBJ databases">
        <authorList>
            <person name="Varghese N."/>
            <person name="Submissions S."/>
        </authorList>
    </citation>
    <scope>NUCLEOTIDE SEQUENCE [LARGE SCALE GENOMIC DNA]</scope>
    <source>
        <strain evidence="7">Nm10</strain>
    </source>
</reference>
<dbReference type="Proteomes" id="UP000244110">
    <property type="component" value="Unassembled WGS sequence"/>
</dbReference>
<dbReference type="AlphaFoldDB" id="A0A0S3AJ57"/>
<evidence type="ECO:0008006" key="10">
    <source>
        <dbReference type="Google" id="ProtNLM"/>
    </source>
</evidence>
<evidence type="ECO:0000313" key="6">
    <source>
        <dbReference type="Proteomes" id="UP000181998"/>
    </source>
</evidence>
<gene>
    <name evidence="2" type="ORF">C8R28_10553</name>
    <name evidence="3" type="ORF">SAMN05216406_1344</name>
    <name evidence="4" type="ORF">SAMN05421510_101059</name>
    <name evidence="5" type="ORF">SAMN06297164_0065</name>
</gene>
<reference evidence="2 9" key="4">
    <citation type="submission" date="2018-04" db="EMBL/GenBank/DDBJ databases">
        <title>Active sludge and wastewater microbial communities from Klosterneuburg, Austria.</title>
        <authorList>
            <person name="Wagner M."/>
        </authorList>
    </citation>
    <scope>NUCLEOTIDE SEQUENCE [LARGE SCALE GENOMIC DNA]</scope>
    <source>
        <strain evidence="2 9">Nm4</strain>
    </source>
</reference>
<keyword evidence="1" id="KW-0175">Coiled coil</keyword>
<dbReference type="KEGG" id="nur:ATY38_08235"/>
<evidence type="ECO:0000313" key="8">
    <source>
        <dbReference type="Proteomes" id="UP000219335"/>
    </source>
</evidence>
<organism evidence="2 9">
    <name type="scientific">Nitrosomonas ureae</name>
    <dbReference type="NCBI Taxonomy" id="44577"/>
    <lineage>
        <taxon>Bacteria</taxon>
        <taxon>Pseudomonadati</taxon>
        <taxon>Pseudomonadota</taxon>
        <taxon>Betaproteobacteria</taxon>
        <taxon>Nitrosomonadales</taxon>
        <taxon>Nitrosomonadaceae</taxon>
        <taxon>Nitrosomonas</taxon>
    </lineage>
</organism>
<evidence type="ECO:0000313" key="3">
    <source>
        <dbReference type="EMBL" id="SDU20604.1"/>
    </source>
</evidence>
<dbReference type="STRING" id="44577.ATY38_08235"/>
<name>A0A0S3AJ57_9PROT</name>
<dbReference type="EMBL" id="QAOL01000055">
    <property type="protein sequence ID" value="PTQ79170.1"/>
    <property type="molecule type" value="Genomic_DNA"/>
</dbReference>
<evidence type="ECO:0000313" key="4">
    <source>
        <dbReference type="EMBL" id="SEP92395.1"/>
    </source>
</evidence>
<evidence type="ECO:0000313" key="9">
    <source>
        <dbReference type="Proteomes" id="UP000244110"/>
    </source>
</evidence>
<dbReference type="OrthoDB" id="9181920at2"/>
<dbReference type="Proteomes" id="UP000219335">
    <property type="component" value="Unassembled WGS sequence"/>
</dbReference>
<dbReference type="Proteomes" id="UP000181998">
    <property type="component" value="Unassembled WGS sequence"/>
</dbReference>
<accession>A0A0S3AJ57</accession>
<reference evidence="3 6" key="1">
    <citation type="submission" date="2016-10" db="EMBL/GenBank/DDBJ databases">
        <authorList>
            <person name="de Groot N.N."/>
        </authorList>
    </citation>
    <scope>NUCLEOTIDE SEQUENCE [LARGE SCALE GENOMIC DNA]</scope>
    <source>
        <strain evidence="3">Nm10</strain>
        <strain evidence="4 6">Nm9</strain>
    </source>
</reference>
<evidence type="ECO:0000256" key="1">
    <source>
        <dbReference type="SAM" id="Coils"/>
    </source>
</evidence>
<dbReference type="EMBL" id="FOFX01000010">
    <property type="protein sequence ID" value="SEP92395.1"/>
    <property type="molecule type" value="Genomic_DNA"/>
</dbReference>
<evidence type="ECO:0000313" key="2">
    <source>
        <dbReference type="EMBL" id="PTQ79170.1"/>
    </source>
</evidence>
<dbReference type="Proteomes" id="UP000182882">
    <property type="component" value="Unassembled WGS sequence"/>
</dbReference>
<proteinExistence type="predicted"/>
<reference evidence="5 8" key="3">
    <citation type="submission" date="2017-09" db="EMBL/GenBank/DDBJ databases">
        <authorList>
            <person name="Ehlers B."/>
            <person name="Leendertz F.H."/>
        </authorList>
    </citation>
    <scope>NUCLEOTIDE SEQUENCE [LARGE SCALE GENOMIC DNA]</scope>
    <source>
        <strain evidence="5 8">Nm42</strain>
    </source>
</reference>
<dbReference type="EMBL" id="OCMU01000001">
    <property type="protein sequence ID" value="SOD15781.1"/>
    <property type="molecule type" value="Genomic_DNA"/>
</dbReference>
<sequence length="65" mass="7657">METELKSLEEKVSLLLRMYQDTRVENKKLQKELANSHHQCEELNEKIHVAADRLEALLLNIPENE</sequence>
<feature type="coiled-coil region" evidence="1">
    <location>
        <begin position="5"/>
        <end position="60"/>
    </location>
</feature>
<keyword evidence="7" id="KW-1185">Reference proteome</keyword>